<dbReference type="AlphaFoldDB" id="A0AAV6MGV4"/>
<feature type="non-terminal residue" evidence="1">
    <location>
        <position position="1"/>
    </location>
</feature>
<name>A0AAV6MGV4_9ROSI</name>
<sequence>MRGNEPFGIRATDNGRPIAVVVKSPSKWMEFLKPSQFHDAHLSNHVDPTAPSDHACLIQRSGITLGLASVFAWWSSFVSFCNLICIEGN</sequence>
<reference evidence="1 2" key="1">
    <citation type="journal article" date="2021" name="Hortic Res">
        <title>The domestication of Cucurbita argyrosperma as revealed by the genome of its wild relative.</title>
        <authorList>
            <person name="Barrera-Redondo J."/>
            <person name="Sanchez-de la Vega G."/>
            <person name="Aguirre-Liguori J.A."/>
            <person name="Castellanos-Morales G."/>
            <person name="Gutierrez-Guerrero Y.T."/>
            <person name="Aguirre-Dugua X."/>
            <person name="Aguirre-Planter E."/>
            <person name="Tenaillon M.I."/>
            <person name="Lira-Saade R."/>
            <person name="Eguiarte L.E."/>
        </authorList>
    </citation>
    <scope>NUCLEOTIDE SEQUENCE [LARGE SCALE GENOMIC DNA]</scope>
    <source>
        <strain evidence="1">JBR-2021</strain>
    </source>
</reference>
<protein>
    <submittedName>
        <fullName evidence="1">Uncharacterized protein</fullName>
    </submittedName>
</protein>
<proteinExistence type="predicted"/>
<organism evidence="1 2">
    <name type="scientific">Cucurbita argyrosperma subsp. sororia</name>
    <dbReference type="NCBI Taxonomy" id="37648"/>
    <lineage>
        <taxon>Eukaryota</taxon>
        <taxon>Viridiplantae</taxon>
        <taxon>Streptophyta</taxon>
        <taxon>Embryophyta</taxon>
        <taxon>Tracheophyta</taxon>
        <taxon>Spermatophyta</taxon>
        <taxon>Magnoliopsida</taxon>
        <taxon>eudicotyledons</taxon>
        <taxon>Gunneridae</taxon>
        <taxon>Pentapetalae</taxon>
        <taxon>rosids</taxon>
        <taxon>fabids</taxon>
        <taxon>Cucurbitales</taxon>
        <taxon>Cucurbitaceae</taxon>
        <taxon>Cucurbiteae</taxon>
        <taxon>Cucurbita</taxon>
    </lineage>
</organism>
<accession>A0AAV6MGV4</accession>
<dbReference type="EMBL" id="JAGKQH010000014">
    <property type="protein sequence ID" value="KAG6581415.1"/>
    <property type="molecule type" value="Genomic_DNA"/>
</dbReference>
<comment type="caution">
    <text evidence="1">The sequence shown here is derived from an EMBL/GenBank/DDBJ whole genome shotgun (WGS) entry which is preliminary data.</text>
</comment>
<gene>
    <name evidence="1" type="ORF">SDJN03_21417</name>
</gene>
<dbReference type="Proteomes" id="UP000685013">
    <property type="component" value="Chromosome 14"/>
</dbReference>
<evidence type="ECO:0000313" key="1">
    <source>
        <dbReference type="EMBL" id="KAG6581415.1"/>
    </source>
</evidence>
<keyword evidence="2" id="KW-1185">Reference proteome</keyword>
<evidence type="ECO:0000313" key="2">
    <source>
        <dbReference type="Proteomes" id="UP000685013"/>
    </source>
</evidence>